<dbReference type="GO" id="GO:0032259">
    <property type="term" value="P:methylation"/>
    <property type="evidence" value="ECO:0007669"/>
    <property type="project" value="UniProtKB-KW"/>
</dbReference>
<keyword evidence="1" id="KW-0489">Methyltransferase</keyword>
<evidence type="ECO:0000313" key="2">
    <source>
        <dbReference type="Proteomes" id="UP000244056"/>
    </source>
</evidence>
<dbReference type="Proteomes" id="UP000244056">
    <property type="component" value="Chromosome"/>
</dbReference>
<accession>A0A2S0QAC6</accession>
<dbReference type="GO" id="GO:0102208">
    <property type="term" value="F:2-polyprenyl-6-hydroxyphenol methylase activity"/>
    <property type="evidence" value="ECO:0007669"/>
    <property type="project" value="UniProtKB-EC"/>
</dbReference>
<dbReference type="Pfam" id="PF13489">
    <property type="entry name" value="Methyltransf_23"/>
    <property type="match status" value="1"/>
</dbReference>
<gene>
    <name evidence="1" type="primary">ubiG_4</name>
    <name evidence="1" type="ORF">BMF81_04462</name>
</gene>
<dbReference type="Gene3D" id="3.40.50.150">
    <property type="entry name" value="Vaccinia Virus protein VP39"/>
    <property type="match status" value="1"/>
</dbReference>
<name>A0A2S0QAC6_NODSP</name>
<dbReference type="InterPro" id="IPR029063">
    <property type="entry name" value="SAM-dependent_MTases_sf"/>
</dbReference>
<keyword evidence="1" id="KW-0830">Ubiquinone</keyword>
<dbReference type="RefSeq" id="WP_107806922.1">
    <property type="nucleotide sequence ID" value="NZ_CAWNZE010000001.1"/>
</dbReference>
<dbReference type="SUPFAM" id="SSF53335">
    <property type="entry name" value="S-adenosyl-L-methionine-dependent methyltransferases"/>
    <property type="match status" value="1"/>
</dbReference>
<proteinExistence type="predicted"/>
<dbReference type="CDD" id="cd02440">
    <property type="entry name" value="AdoMet_MTases"/>
    <property type="match status" value="1"/>
</dbReference>
<organism evidence="1 2">
    <name type="scientific">Nodularia spumigena UHCC 0039</name>
    <dbReference type="NCBI Taxonomy" id="1914872"/>
    <lineage>
        <taxon>Bacteria</taxon>
        <taxon>Bacillati</taxon>
        <taxon>Cyanobacteriota</taxon>
        <taxon>Cyanophyceae</taxon>
        <taxon>Nostocales</taxon>
        <taxon>Nodulariaceae</taxon>
        <taxon>Nodularia</taxon>
    </lineage>
</organism>
<dbReference type="EMBL" id="CP020114">
    <property type="protein sequence ID" value="AVZ31605.1"/>
    <property type="molecule type" value="Genomic_DNA"/>
</dbReference>
<sequence>MFNILNKILLRRFFIFDSPHIKLADTQVQSLLEFQGKVKQETYTFEDSSCLCGDPKGIIITDRDRYCLPVRTYLCTSCGTLRTSPRLDKPSLSAFYEQDYRSIYVGNPQAPDEFFEQQEIHGVSISDFVWKTIKPEKDLTVFDVGCGAGGTLIPFKNLGCKVFGCDLGSQYLHRGISAGLTLEHGDVETLYQYGKADLVILSHVLEHFPQPLETLKNITQGMSENGYLYIEVPGIFNIHNAYKDPLLYFQNAHLYHFTLSTLTFLLKQAGFELVKGDNSVQALYQKTHKVALHSPPQEWLSILFYFYFAEINHHFPFLRLLIQHPRYFLSKILRFLLGDSAVDAFKRRFSKI</sequence>
<evidence type="ECO:0000313" key="1">
    <source>
        <dbReference type="EMBL" id="AVZ31605.1"/>
    </source>
</evidence>
<keyword evidence="1" id="KW-0808">Transferase</keyword>
<protein>
    <submittedName>
        <fullName evidence="1">Ubiquinone biosynthesis O-methyltransferase</fullName>
        <ecNumber evidence="1">2.1.1.222</ecNumber>
    </submittedName>
</protein>
<dbReference type="EC" id="2.1.1.222" evidence="1"/>
<dbReference type="AlphaFoldDB" id="A0A2S0QAC6"/>
<dbReference type="PANTHER" id="PTHR43861">
    <property type="entry name" value="TRANS-ACONITATE 2-METHYLTRANSFERASE-RELATED"/>
    <property type="match status" value="1"/>
</dbReference>
<dbReference type="KEGG" id="nsp:BMF81_04462"/>
<dbReference type="GeneID" id="78019673"/>
<reference evidence="1 2" key="1">
    <citation type="submission" date="2017-03" db="EMBL/GenBank/DDBJ databases">
        <title>Comparative genomics of the toxic Baltic Sea cyanobacteria Nodularia spumigena UHCC 0039 and its response on varying salinity.</title>
        <authorList>
            <person name="Teikari J.E."/>
        </authorList>
    </citation>
    <scope>NUCLEOTIDE SEQUENCE [LARGE SCALE GENOMIC DNA]</scope>
    <source>
        <strain evidence="1 2">UHCC 0039</strain>
    </source>
</reference>